<name>A0AAD5VDG3_9APHY</name>
<dbReference type="SUPFAM" id="SSF54160">
    <property type="entry name" value="Chromo domain-like"/>
    <property type="match status" value="1"/>
</dbReference>
<dbReference type="Gene3D" id="2.40.50.40">
    <property type="match status" value="1"/>
</dbReference>
<evidence type="ECO:0000259" key="1">
    <source>
        <dbReference type="PROSITE" id="PS50013"/>
    </source>
</evidence>
<dbReference type="Pfam" id="PF00385">
    <property type="entry name" value="Chromo"/>
    <property type="match status" value="1"/>
</dbReference>
<dbReference type="InterPro" id="IPR000953">
    <property type="entry name" value="Chromo/chromo_shadow_dom"/>
</dbReference>
<reference evidence="2" key="1">
    <citation type="submission" date="2022-07" db="EMBL/GenBank/DDBJ databases">
        <title>Genome Sequence of Physisporinus lineatus.</title>
        <authorList>
            <person name="Buettner E."/>
        </authorList>
    </citation>
    <scope>NUCLEOTIDE SEQUENCE</scope>
    <source>
        <strain evidence="2">VT162</strain>
    </source>
</reference>
<dbReference type="GO" id="GO:0006338">
    <property type="term" value="P:chromatin remodeling"/>
    <property type="evidence" value="ECO:0007669"/>
    <property type="project" value="UniProtKB-ARBA"/>
</dbReference>
<feature type="domain" description="Chromo" evidence="1">
    <location>
        <begin position="192"/>
        <end position="244"/>
    </location>
</feature>
<dbReference type="Proteomes" id="UP001212997">
    <property type="component" value="Unassembled WGS sequence"/>
</dbReference>
<dbReference type="SMART" id="SM00298">
    <property type="entry name" value="CHROMO"/>
    <property type="match status" value="1"/>
</dbReference>
<evidence type="ECO:0000313" key="2">
    <source>
        <dbReference type="EMBL" id="KAJ3492390.1"/>
    </source>
</evidence>
<dbReference type="PROSITE" id="PS50013">
    <property type="entry name" value="CHROMO_2"/>
    <property type="match status" value="1"/>
</dbReference>
<organism evidence="2 3">
    <name type="scientific">Meripilus lineatus</name>
    <dbReference type="NCBI Taxonomy" id="2056292"/>
    <lineage>
        <taxon>Eukaryota</taxon>
        <taxon>Fungi</taxon>
        <taxon>Dikarya</taxon>
        <taxon>Basidiomycota</taxon>
        <taxon>Agaricomycotina</taxon>
        <taxon>Agaricomycetes</taxon>
        <taxon>Polyporales</taxon>
        <taxon>Meripilaceae</taxon>
        <taxon>Meripilus</taxon>
    </lineage>
</organism>
<dbReference type="EMBL" id="JANAWD010000001">
    <property type="protein sequence ID" value="KAJ3492390.1"/>
    <property type="molecule type" value="Genomic_DNA"/>
</dbReference>
<sequence>MPPLLPYTFASSCHTHDNTLPTAYWPKPASHPPPPPLITPSTENLFLPTEPTGLASELVDLFANDTAAAKDSLTQAKIAQAVAAAPHRGKELVYRVGDAVMLSTMHRRRDYMRKGDKWVAKFMVRYDGPYKVLRAYPDSSTYTLDLPPTMKIFPTFHSSLLKPYLPNDDDLFPDRAHPQPGPIVTEDGFEEWEVEEILDRRPRGRGFQYLVRWKGYGPDSDSWLPGKEVEELAALDTFLQGLGP</sequence>
<keyword evidence="3" id="KW-1185">Reference proteome</keyword>
<protein>
    <recommendedName>
        <fullName evidence="1">Chromo domain-containing protein</fullName>
    </recommendedName>
</protein>
<comment type="caution">
    <text evidence="2">The sequence shown here is derived from an EMBL/GenBank/DDBJ whole genome shotgun (WGS) entry which is preliminary data.</text>
</comment>
<dbReference type="InterPro" id="IPR016197">
    <property type="entry name" value="Chromo-like_dom_sf"/>
</dbReference>
<dbReference type="InterPro" id="IPR056924">
    <property type="entry name" value="SH3_Tf2-1"/>
</dbReference>
<proteinExistence type="predicted"/>
<dbReference type="AlphaFoldDB" id="A0AAD5VDG3"/>
<dbReference type="Pfam" id="PF24626">
    <property type="entry name" value="SH3_Tf2-1"/>
    <property type="match status" value="1"/>
</dbReference>
<dbReference type="InterPro" id="IPR023780">
    <property type="entry name" value="Chromo_domain"/>
</dbReference>
<evidence type="ECO:0000313" key="3">
    <source>
        <dbReference type="Proteomes" id="UP001212997"/>
    </source>
</evidence>
<gene>
    <name evidence="2" type="ORF">NLI96_g66</name>
</gene>
<dbReference type="CDD" id="cd18970">
    <property type="entry name" value="CD_POL_like"/>
    <property type="match status" value="1"/>
</dbReference>
<accession>A0AAD5VDG3</accession>